<dbReference type="Pfam" id="PF04977">
    <property type="entry name" value="DivIC"/>
    <property type="match status" value="1"/>
</dbReference>
<feature type="region of interest" description="Disordered" evidence="2">
    <location>
        <begin position="38"/>
        <end position="67"/>
    </location>
</feature>
<accession>A0A0K8J4E4</accession>
<keyword evidence="5" id="KW-1185">Reference proteome</keyword>
<dbReference type="KEGG" id="hsd:SD1D_0814"/>
<feature type="compositionally biased region" description="Polar residues" evidence="2">
    <location>
        <begin position="1"/>
        <end position="20"/>
    </location>
</feature>
<dbReference type="EMBL" id="LN879430">
    <property type="protein sequence ID" value="CUH92362.1"/>
    <property type="molecule type" value="Genomic_DNA"/>
</dbReference>
<dbReference type="InterPro" id="IPR007060">
    <property type="entry name" value="FtsL/DivIC"/>
</dbReference>
<proteinExistence type="predicted"/>
<feature type="coiled-coil region" evidence="1">
    <location>
        <begin position="101"/>
        <end position="128"/>
    </location>
</feature>
<evidence type="ECO:0000256" key="2">
    <source>
        <dbReference type="SAM" id="MobiDB-lite"/>
    </source>
</evidence>
<evidence type="ECO:0000313" key="4">
    <source>
        <dbReference type="EMBL" id="CUH92362.1"/>
    </source>
</evidence>
<gene>
    <name evidence="4" type="ORF">SD1D_0814</name>
</gene>
<keyword evidence="3" id="KW-0812">Transmembrane</keyword>
<feature type="transmembrane region" description="Helical" evidence="3">
    <location>
        <begin position="77"/>
        <end position="97"/>
    </location>
</feature>
<evidence type="ECO:0000313" key="5">
    <source>
        <dbReference type="Proteomes" id="UP000196053"/>
    </source>
</evidence>
<reference evidence="5" key="1">
    <citation type="submission" date="2015-09" db="EMBL/GenBank/DDBJ databases">
        <authorList>
            <person name="Wibberg D."/>
        </authorList>
    </citation>
    <scope>NUCLEOTIDE SEQUENCE [LARGE SCALE GENOMIC DNA]</scope>
    <source>
        <strain evidence="5">SD1D</strain>
    </source>
</reference>
<evidence type="ECO:0000256" key="3">
    <source>
        <dbReference type="SAM" id="Phobius"/>
    </source>
</evidence>
<feature type="region of interest" description="Disordered" evidence="2">
    <location>
        <begin position="1"/>
        <end position="23"/>
    </location>
</feature>
<dbReference type="RefSeq" id="WP_058257733.1">
    <property type="nucleotide sequence ID" value="NZ_JANWKB010000044.1"/>
</dbReference>
<protein>
    <submittedName>
        <fullName evidence="4">Putative membrane protein</fullName>
    </submittedName>
</protein>
<keyword evidence="3" id="KW-0472">Membrane</keyword>
<dbReference type="OrthoDB" id="2051525at2"/>
<keyword evidence="1" id="KW-0175">Coiled coil</keyword>
<dbReference type="AlphaFoldDB" id="A0A0K8J4E4"/>
<keyword evidence="3" id="KW-1133">Transmembrane helix</keyword>
<evidence type="ECO:0000256" key="1">
    <source>
        <dbReference type="SAM" id="Coils"/>
    </source>
</evidence>
<name>A0A0K8J4E4_9FIRM</name>
<dbReference type="Proteomes" id="UP000196053">
    <property type="component" value="Chromosome I"/>
</dbReference>
<sequence>MARNNKSYRYQTRTNYTDGNTARKREFNVDYAMGNYNAVPDRQTRPIPEPQRRVETRPQRQVRRQPRELSGISKTSLFILILAIGATLYFCIEFLMLQNQVSKMERDIISMERNLTAMKNENDAAYEQIEKVYDLDYVYNIAVNELGMVYPNNNEIITFKKADENYVRQYADIPD</sequence>
<organism evidence="4 5">
    <name type="scientific">Herbinix luporum</name>
    <dbReference type="NCBI Taxonomy" id="1679721"/>
    <lineage>
        <taxon>Bacteria</taxon>
        <taxon>Bacillati</taxon>
        <taxon>Bacillota</taxon>
        <taxon>Clostridia</taxon>
        <taxon>Lachnospirales</taxon>
        <taxon>Lachnospiraceae</taxon>
        <taxon>Herbinix</taxon>
    </lineage>
</organism>